<sequence length="202" mass="23624">MADEIQILKNFVQGKLSDKEFEQQLYTNSALEKRLSDSAINWYGTYLQDTTAFLYLIGQNYTTTEGLLNAHETVKLFLDKIGIEVLTSTQRSEDYDLLLSASPKYIDAKADYIEKYIVPKDRTLSKSDQKQYIKQRYAELFKYQTKPPKWIQNPEWPIKNDKPLYFLGQIEMKKGDLFHDEGSIYLFIEAETGIIETVKQLY</sequence>
<dbReference type="EMBL" id="JABBGI010000005">
    <property type="protein sequence ID" value="NML69308.1"/>
    <property type="molecule type" value="Genomic_DNA"/>
</dbReference>
<organism evidence="1 2">
    <name type="scientific">Chryseobacterium antibioticum</name>
    <dbReference type="NCBI Taxonomy" id="2728847"/>
    <lineage>
        <taxon>Bacteria</taxon>
        <taxon>Pseudomonadati</taxon>
        <taxon>Bacteroidota</taxon>
        <taxon>Flavobacteriia</taxon>
        <taxon>Flavobacteriales</taxon>
        <taxon>Weeksellaceae</taxon>
        <taxon>Chryseobacterium group</taxon>
        <taxon>Chryseobacterium</taxon>
    </lineage>
</organism>
<dbReference type="Proteomes" id="UP000544054">
    <property type="component" value="Unassembled WGS sequence"/>
</dbReference>
<gene>
    <name evidence="1" type="ORF">HHL23_05815</name>
</gene>
<comment type="caution">
    <text evidence="1">The sequence shown here is derived from an EMBL/GenBank/DDBJ whole genome shotgun (WGS) entry which is preliminary data.</text>
</comment>
<keyword evidence="2" id="KW-1185">Reference proteome</keyword>
<protein>
    <submittedName>
        <fullName evidence="1">Uncharacterized protein</fullName>
    </submittedName>
</protein>
<evidence type="ECO:0000313" key="1">
    <source>
        <dbReference type="EMBL" id="NML69308.1"/>
    </source>
</evidence>
<dbReference type="RefSeq" id="WP_169233865.1">
    <property type="nucleotide sequence ID" value="NZ_JABBGI010000005.1"/>
</dbReference>
<proteinExistence type="predicted"/>
<reference evidence="1 2" key="1">
    <citation type="submission" date="2020-04" db="EMBL/GenBank/DDBJ databases">
        <title>Chryseobacterium sp. RP-3-3 sp. nov., isolated from Jeju soil.</title>
        <authorList>
            <person name="Dahal R.H."/>
        </authorList>
    </citation>
    <scope>NUCLEOTIDE SEQUENCE [LARGE SCALE GENOMIC DNA]</scope>
    <source>
        <strain evidence="1 2">RP-3-3</strain>
    </source>
</reference>
<name>A0A7Y0AL13_9FLAO</name>
<accession>A0A7Y0AL13</accession>
<dbReference type="AlphaFoldDB" id="A0A7Y0AL13"/>
<evidence type="ECO:0000313" key="2">
    <source>
        <dbReference type="Proteomes" id="UP000544054"/>
    </source>
</evidence>